<dbReference type="GO" id="GO:0005829">
    <property type="term" value="C:cytosol"/>
    <property type="evidence" value="ECO:0007669"/>
    <property type="project" value="TreeGrafter"/>
</dbReference>
<accession>A0A370DI76</accession>
<keyword evidence="2 5" id="KW-0808">Transferase</keyword>
<reference evidence="5 6" key="1">
    <citation type="journal article" date="2018" name="ISME J.">
        <title>Endosymbiont genomes yield clues of tubeworm success.</title>
        <authorList>
            <person name="Li Y."/>
            <person name="Liles M.R."/>
            <person name="Halanych K.M."/>
        </authorList>
    </citation>
    <scope>NUCLEOTIDE SEQUENCE [LARGE SCALE GENOMIC DNA]</scope>
    <source>
        <strain evidence="5">A1464</strain>
    </source>
</reference>
<protein>
    <submittedName>
        <fullName evidence="5">Phosphopantetheine-protein transferase</fullName>
    </submittedName>
</protein>
<dbReference type="Pfam" id="PF01648">
    <property type="entry name" value="ACPS"/>
    <property type="match status" value="1"/>
</dbReference>
<dbReference type="SUPFAM" id="SSF56214">
    <property type="entry name" value="4'-phosphopantetheinyl transferase"/>
    <property type="match status" value="2"/>
</dbReference>
<dbReference type="InterPro" id="IPR008278">
    <property type="entry name" value="4-PPantetheinyl_Trfase_dom"/>
</dbReference>
<proteinExistence type="inferred from homology"/>
<name>A0A370DI76_9GAMM</name>
<dbReference type="InterPro" id="IPR055066">
    <property type="entry name" value="AASDHPPT_N"/>
</dbReference>
<gene>
    <name evidence="5" type="ORF">DIZ80_03745</name>
</gene>
<dbReference type="PANTHER" id="PTHR12215:SF10">
    <property type="entry name" value="L-AMINOADIPATE-SEMIALDEHYDE DEHYDROGENASE-PHOSPHOPANTETHEINYL TRANSFERASE"/>
    <property type="match status" value="1"/>
</dbReference>
<evidence type="ECO:0000313" key="5">
    <source>
        <dbReference type="EMBL" id="RDH84591.1"/>
    </source>
</evidence>
<dbReference type="GO" id="GO:0000287">
    <property type="term" value="F:magnesium ion binding"/>
    <property type="evidence" value="ECO:0007669"/>
    <property type="project" value="InterPro"/>
</dbReference>
<evidence type="ECO:0000259" key="4">
    <source>
        <dbReference type="Pfam" id="PF22624"/>
    </source>
</evidence>
<feature type="domain" description="4'-phosphopantetheinyl transferase N-terminal" evidence="4">
    <location>
        <begin position="31"/>
        <end position="118"/>
    </location>
</feature>
<sequence>MSDWYNQDSYTELAENDIHIWLNYLNVHEARIKHLYPLLSNKEKERSERFKFYKHRKAFIASHGFMQMVLSYYIDASAGEIEFTQTELGKPSLIEKQNSNNIQFNLSHSGNIAILAVCKQHALGVDIEYAERKIEWQGISKRFFTPNEQSQLFKLHESAQRDAFFQVWTRKEAHMKVTGQGLSLAPSHFEVTVPPSPAEFIGNMKTVDNHYYKMKDIRLPDMFKDYFACLSADFDFDNITQFIHS</sequence>
<feature type="domain" description="4'-phosphopantetheinyl transferase" evidence="3">
    <location>
        <begin position="123"/>
        <end position="215"/>
    </location>
</feature>
<evidence type="ECO:0000256" key="1">
    <source>
        <dbReference type="ARBA" id="ARBA00010990"/>
    </source>
</evidence>
<dbReference type="InterPro" id="IPR037143">
    <property type="entry name" value="4-PPantetheinyl_Trfase_dom_sf"/>
</dbReference>
<dbReference type="InterPro" id="IPR050559">
    <property type="entry name" value="P-Pant_transferase_sf"/>
</dbReference>
<keyword evidence="6" id="KW-1185">Reference proteome</keyword>
<dbReference type="PANTHER" id="PTHR12215">
    <property type="entry name" value="PHOSPHOPANTETHEINE TRANSFERASE"/>
    <property type="match status" value="1"/>
</dbReference>
<comment type="similarity">
    <text evidence="1">Belongs to the P-Pant transferase superfamily. Gsp/Sfp/HetI/AcpT family.</text>
</comment>
<dbReference type="Proteomes" id="UP000254266">
    <property type="component" value="Unassembled WGS sequence"/>
</dbReference>
<dbReference type="AlphaFoldDB" id="A0A370DI76"/>
<evidence type="ECO:0000259" key="3">
    <source>
        <dbReference type="Pfam" id="PF01648"/>
    </source>
</evidence>
<dbReference type="Gene3D" id="3.90.470.20">
    <property type="entry name" value="4'-phosphopantetheinyl transferase domain"/>
    <property type="match status" value="2"/>
</dbReference>
<organism evidence="5 6">
    <name type="scientific">endosymbiont of Galathealinum brachiosum</name>
    <dbReference type="NCBI Taxonomy" id="2200906"/>
    <lineage>
        <taxon>Bacteria</taxon>
        <taxon>Pseudomonadati</taxon>
        <taxon>Pseudomonadota</taxon>
        <taxon>Gammaproteobacteria</taxon>
        <taxon>sulfur-oxidizing symbionts</taxon>
    </lineage>
</organism>
<evidence type="ECO:0000313" key="6">
    <source>
        <dbReference type="Proteomes" id="UP000254266"/>
    </source>
</evidence>
<evidence type="ECO:0000256" key="2">
    <source>
        <dbReference type="ARBA" id="ARBA00022679"/>
    </source>
</evidence>
<dbReference type="GO" id="GO:0008897">
    <property type="term" value="F:holo-[acyl-carrier-protein] synthase activity"/>
    <property type="evidence" value="ECO:0007669"/>
    <property type="project" value="InterPro"/>
</dbReference>
<dbReference type="Pfam" id="PF22624">
    <property type="entry name" value="AASDHPPT_N"/>
    <property type="match status" value="1"/>
</dbReference>
<comment type="caution">
    <text evidence="5">The sequence shown here is derived from an EMBL/GenBank/DDBJ whole genome shotgun (WGS) entry which is preliminary data.</text>
</comment>
<dbReference type="EMBL" id="QFXC01000007">
    <property type="protein sequence ID" value="RDH84591.1"/>
    <property type="molecule type" value="Genomic_DNA"/>
</dbReference>
<dbReference type="GO" id="GO:0019878">
    <property type="term" value="P:lysine biosynthetic process via aminoadipic acid"/>
    <property type="evidence" value="ECO:0007669"/>
    <property type="project" value="TreeGrafter"/>
</dbReference>